<evidence type="ECO:0000259" key="2">
    <source>
        <dbReference type="Pfam" id="PF21167"/>
    </source>
</evidence>
<dbReference type="InterPro" id="IPR036938">
    <property type="entry name" value="PAP2/HPO_sf"/>
</dbReference>
<dbReference type="RefSeq" id="WP_179634652.1">
    <property type="nucleotide sequence ID" value="NZ_JACCFH010000001.1"/>
</dbReference>
<dbReference type="PANTHER" id="PTHR34599">
    <property type="entry name" value="PEROXIDASE-RELATED"/>
    <property type="match status" value="1"/>
</dbReference>
<reference evidence="4 5" key="1">
    <citation type="submission" date="2020-07" db="EMBL/GenBank/DDBJ databases">
        <title>Genomic Encyclopedia of Archaeal and Bacterial Type Strains, Phase II (KMG-II): from individual species to whole genera.</title>
        <authorList>
            <person name="Goeker M."/>
        </authorList>
    </citation>
    <scope>NUCLEOTIDE SEQUENCE [LARGE SCALE GENOMIC DNA]</scope>
    <source>
        <strain evidence="4 5">DSM 21226</strain>
    </source>
</reference>
<feature type="domain" description="DUF6851" evidence="2">
    <location>
        <begin position="74"/>
        <end position="219"/>
    </location>
</feature>
<name>A0A7Y9QYQ1_9BURK</name>
<organism evidence="4 5">
    <name type="scientific">Sphaerotilus montanus</name>
    <dbReference type="NCBI Taxonomy" id="522889"/>
    <lineage>
        <taxon>Bacteria</taxon>
        <taxon>Pseudomonadati</taxon>
        <taxon>Pseudomonadota</taxon>
        <taxon>Betaproteobacteria</taxon>
        <taxon>Burkholderiales</taxon>
        <taxon>Sphaerotilaceae</taxon>
        <taxon>Sphaerotilus</taxon>
    </lineage>
</organism>
<comment type="caution">
    <text evidence="4">The sequence shown here is derived from an EMBL/GenBank/DDBJ whole genome shotgun (WGS) entry which is preliminary data.</text>
</comment>
<gene>
    <name evidence="4" type="ORF">BDD16_002937</name>
</gene>
<dbReference type="InterPro" id="IPR055161">
    <property type="entry name" value="NapH1-like_2nd"/>
</dbReference>
<dbReference type="AlphaFoldDB" id="A0A7Y9QYQ1"/>
<dbReference type="SUPFAM" id="SSF48317">
    <property type="entry name" value="Acid phosphatase/Vanadium-dependent haloperoxidase"/>
    <property type="match status" value="1"/>
</dbReference>
<accession>A0A7Y9QYQ1</accession>
<evidence type="ECO:0000256" key="1">
    <source>
        <dbReference type="SAM" id="SignalP"/>
    </source>
</evidence>
<evidence type="ECO:0000313" key="4">
    <source>
        <dbReference type="EMBL" id="NYG33951.1"/>
    </source>
</evidence>
<dbReference type="Gene3D" id="1.10.606.20">
    <property type="match status" value="1"/>
</dbReference>
<evidence type="ECO:0000259" key="3">
    <source>
        <dbReference type="Pfam" id="PF22778"/>
    </source>
</evidence>
<dbReference type="EMBL" id="JACCFH010000001">
    <property type="protein sequence ID" value="NYG33951.1"/>
    <property type="molecule type" value="Genomic_DNA"/>
</dbReference>
<dbReference type="InterPro" id="IPR049283">
    <property type="entry name" value="DUF6851"/>
</dbReference>
<sequence length="558" mass="61438">MHHSCLAPALALALLPAALTLVGPADAAAATPTRRQAAPPAADPLAVRWNAALLDAIKEAKPSPPVVSRMLAVAHTCMYDAWSAFDRRATGVHFNLRGEQRRPPDQRSEPAKTLAVSHAAHRCALDLLPKGRSGFDSLLAEFDPAPQATESWQSDARQLGQAAAEAVLAARADDGANDKGQIPCQPASTVKAYCDYTGYAPVNAGNTPIDRVDPNRWQPLPNGAAAQVPLAPHWGRVRPFSFDSADAFLREFPIPAARLPKLHGSADYRAQVETALRESRRIGTERHGNRKAIVEFWADGPFSYLPPGHFGELAHFVVRRDRLSLDASVKLFFVLHNASFDAGIVIWHLKYVHDYVRPITAVRHVMRGRTVLAWGGPDTPWDDRPHPVTGQPWGYNRELPGEEWLPYNPTNNPNHPLTPAFPEYVSGHSGFSAASAQALKMVTGSSRFGYEATYDPFAAAWKPTLVEAPELIGVHRWRYPSFVSAANQAGWSRRYGGIHFEDGDVVARSLGKRIGHRTWEKARYYFEGGDANPRCRALQRCQTRDRIPDGTAAWTDLR</sequence>
<proteinExistence type="predicted"/>
<dbReference type="PANTHER" id="PTHR34599:SF2">
    <property type="entry name" value="TRAF-TYPE DOMAIN-CONTAINING PROTEIN"/>
    <property type="match status" value="1"/>
</dbReference>
<dbReference type="Pfam" id="PF22778">
    <property type="entry name" value="VCPO_2nd"/>
    <property type="match status" value="1"/>
</dbReference>
<dbReference type="CDD" id="cd03398">
    <property type="entry name" value="PAP2_haloperoxidase"/>
    <property type="match status" value="1"/>
</dbReference>
<dbReference type="Pfam" id="PF21167">
    <property type="entry name" value="DUF6851"/>
    <property type="match status" value="1"/>
</dbReference>
<keyword evidence="5" id="KW-1185">Reference proteome</keyword>
<protein>
    <recommendedName>
        <fullName evidence="6">Vanadium-dependent haloperoxidase</fullName>
    </recommendedName>
</protein>
<feature type="domain" description="Vanadium-dependent haloperoxidase NapH1-like second helical-bundle" evidence="3">
    <location>
        <begin position="330"/>
        <end position="516"/>
    </location>
</feature>
<feature type="signal peptide" evidence="1">
    <location>
        <begin position="1"/>
        <end position="27"/>
    </location>
</feature>
<feature type="chain" id="PRO_5030980749" description="Vanadium-dependent haloperoxidase" evidence="1">
    <location>
        <begin position="28"/>
        <end position="558"/>
    </location>
</feature>
<evidence type="ECO:0000313" key="5">
    <source>
        <dbReference type="Proteomes" id="UP000518288"/>
    </source>
</evidence>
<dbReference type="InterPro" id="IPR052559">
    <property type="entry name" value="V-haloperoxidase"/>
</dbReference>
<evidence type="ECO:0008006" key="6">
    <source>
        <dbReference type="Google" id="ProtNLM"/>
    </source>
</evidence>
<dbReference type="Proteomes" id="UP000518288">
    <property type="component" value="Unassembled WGS sequence"/>
</dbReference>
<keyword evidence="1" id="KW-0732">Signal</keyword>